<dbReference type="EMBL" id="BNFF01000001">
    <property type="protein sequence ID" value="GHK52113.1"/>
    <property type="molecule type" value="Genomic_DNA"/>
</dbReference>
<evidence type="ECO:0000313" key="1">
    <source>
        <dbReference type="EMBL" id="GHK52113.1"/>
    </source>
</evidence>
<organism evidence="1 2">
    <name type="scientific">Klebsiella pneumoniae</name>
    <dbReference type="NCBI Taxonomy" id="573"/>
    <lineage>
        <taxon>Bacteria</taxon>
        <taxon>Pseudomonadati</taxon>
        <taxon>Pseudomonadota</taxon>
        <taxon>Gammaproteobacteria</taxon>
        <taxon>Enterobacterales</taxon>
        <taxon>Enterobacteriaceae</taxon>
        <taxon>Klebsiella/Raoultella group</taxon>
        <taxon>Klebsiella</taxon>
        <taxon>Klebsiella pneumoniae complex</taxon>
    </lineage>
</organism>
<protein>
    <submittedName>
        <fullName evidence="1">Uncharacterized protein</fullName>
    </submittedName>
</protein>
<reference evidence="1" key="1">
    <citation type="submission" date="2020-10" db="EMBL/GenBank/DDBJ databases">
        <title>Genome Sequence of ESBL Producing Zambian Clinical Strains.</title>
        <authorList>
            <person name="Shawa M."/>
            <person name="Furuta Y."/>
            <person name="Simbotwe M."/>
            <person name="Mulenga E."/>
            <person name="Mubanga M."/>
            <person name="Mulenga G."/>
            <person name="Kaile C."/>
            <person name="Zorigt T."/>
            <person name="Hang'ombe B."/>
            <person name="Higashi H."/>
        </authorList>
    </citation>
    <scope>NUCLEOTIDE SEQUENCE</scope>
    <source>
        <strain evidence="1">Zam_UTH_09</strain>
    </source>
</reference>
<dbReference type="AlphaFoldDB" id="A0A919HP60"/>
<sequence length="53" mass="5995">MKNSERYRALWLDSLLPVIEAGQLETVDVATRPRVGGRIDFIPTPATVRTMPR</sequence>
<name>A0A919HP60_KLEPN</name>
<evidence type="ECO:0000313" key="2">
    <source>
        <dbReference type="Proteomes" id="UP000655094"/>
    </source>
</evidence>
<comment type="caution">
    <text evidence="1">The sequence shown here is derived from an EMBL/GenBank/DDBJ whole genome shotgun (WGS) entry which is preliminary data.</text>
</comment>
<dbReference type="Proteomes" id="UP000655094">
    <property type="component" value="Unassembled WGS sequence"/>
</dbReference>
<gene>
    <name evidence="1" type="ORF">KPZU09_18490</name>
</gene>
<proteinExistence type="predicted"/>
<accession>A0A919HP60</accession>